<sequence length="255" mass="28256">MSPTWGASGVPVVIVEDDTVIGRHLQQALESHGYHTSWFRTGQRALEHLRTCPCEVMLLDLGLPDSDGVDIARQVRAEFPELLIIMLTARTAEIDVIAGLDAGADDYLTKPFTVTVLLARLRAHLRRHTTNDQAQPASTVLGALTLERSSRRVFVDGHELRLRAKEFDLLAALADQPDTAVSREQLMAQVWDENWYGSTKTLDVHIAHLRSVLFAAGANAGGRMPTITTLRGHGYRLDAPPREHADHDGRHPETR</sequence>
<feature type="DNA-binding region" description="OmpR/PhoB-type" evidence="5">
    <location>
        <begin position="136"/>
        <end position="239"/>
    </location>
</feature>
<evidence type="ECO:0000256" key="3">
    <source>
        <dbReference type="ARBA" id="ARBA00023125"/>
    </source>
</evidence>
<evidence type="ECO:0000313" key="9">
    <source>
        <dbReference type="EMBL" id="GEO29445.1"/>
    </source>
</evidence>
<evidence type="ECO:0000256" key="1">
    <source>
        <dbReference type="ARBA" id="ARBA00022553"/>
    </source>
</evidence>
<dbReference type="SMART" id="SM00448">
    <property type="entry name" value="REC"/>
    <property type="match status" value="1"/>
</dbReference>
<feature type="domain" description="Response regulatory" evidence="7">
    <location>
        <begin position="11"/>
        <end position="125"/>
    </location>
</feature>
<evidence type="ECO:0000256" key="5">
    <source>
        <dbReference type="PROSITE-ProRule" id="PRU01091"/>
    </source>
</evidence>
<dbReference type="EMBL" id="BJYX01000004">
    <property type="protein sequence ID" value="GEO29445.1"/>
    <property type="molecule type" value="Genomic_DNA"/>
</dbReference>
<dbReference type="InterPro" id="IPR036388">
    <property type="entry name" value="WH-like_DNA-bd_sf"/>
</dbReference>
<dbReference type="GO" id="GO:0000156">
    <property type="term" value="F:phosphorelay response regulator activity"/>
    <property type="evidence" value="ECO:0007669"/>
    <property type="project" value="TreeGrafter"/>
</dbReference>
<dbReference type="PROSITE" id="PS51755">
    <property type="entry name" value="OMPR_PHOB"/>
    <property type="match status" value="1"/>
</dbReference>
<protein>
    <submittedName>
        <fullName evidence="9">DNA-binding response regulator</fullName>
    </submittedName>
</protein>
<keyword evidence="1 4" id="KW-0597">Phosphoprotein</keyword>
<accession>A0A512CZ03</accession>
<feature type="modified residue" description="4-aspartylphosphate" evidence="4">
    <location>
        <position position="60"/>
    </location>
</feature>
<dbReference type="SMART" id="SM00862">
    <property type="entry name" value="Trans_reg_C"/>
    <property type="match status" value="1"/>
</dbReference>
<evidence type="ECO:0000256" key="6">
    <source>
        <dbReference type="SAM" id="MobiDB-lite"/>
    </source>
</evidence>
<dbReference type="SUPFAM" id="SSF52172">
    <property type="entry name" value="CheY-like"/>
    <property type="match status" value="1"/>
</dbReference>
<dbReference type="CDD" id="cd00383">
    <property type="entry name" value="trans_reg_C"/>
    <property type="match status" value="1"/>
</dbReference>
<gene>
    <name evidence="9" type="ORF">TAE01_12550</name>
</gene>
<keyword evidence="2" id="KW-0902">Two-component regulatory system</keyword>
<dbReference type="Gene3D" id="1.10.10.10">
    <property type="entry name" value="Winged helix-like DNA-binding domain superfamily/Winged helix DNA-binding domain"/>
    <property type="match status" value="1"/>
</dbReference>
<reference evidence="9 10" key="1">
    <citation type="submission" date="2019-07" db="EMBL/GenBank/DDBJ databases">
        <title>Whole genome shotgun sequence of Terrabacter aerolatus NBRC 106305.</title>
        <authorList>
            <person name="Hosoyama A."/>
            <person name="Uohara A."/>
            <person name="Ohji S."/>
            <person name="Ichikawa N."/>
        </authorList>
    </citation>
    <scope>NUCLEOTIDE SEQUENCE [LARGE SCALE GENOMIC DNA]</scope>
    <source>
        <strain evidence="9 10">NBRC 106305</strain>
    </source>
</reference>
<keyword evidence="10" id="KW-1185">Reference proteome</keyword>
<dbReference type="GO" id="GO:0032993">
    <property type="term" value="C:protein-DNA complex"/>
    <property type="evidence" value="ECO:0007669"/>
    <property type="project" value="TreeGrafter"/>
</dbReference>
<dbReference type="InterPro" id="IPR039420">
    <property type="entry name" value="WalR-like"/>
</dbReference>
<dbReference type="Gene3D" id="3.40.50.2300">
    <property type="match status" value="1"/>
</dbReference>
<evidence type="ECO:0000313" key="10">
    <source>
        <dbReference type="Proteomes" id="UP000321534"/>
    </source>
</evidence>
<dbReference type="PANTHER" id="PTHR48111">
    <property type="entry name" value="REGULATOR OF RPOS"/>
    <property type="match status" value="1"/>
</dbReference>
<dbReference type="GO" id="GO:0005829">
    <property type="term" value="C:cytosol"/>
    <property type="evidence" value="ECO:0007669"/>
    <property type="project" value="TreeGrafter"/>
</dbReference>
<dbReference type="Pfam" id="PF00486">
    <property type="entry name" value="Trans_reg_C"/>
    <property type="match status" value="1"/>
</dbReference>
<dbReference type="PANTHER" id="PTHR48111:SF40">
    <property type="entry name" value="PHOSPHATE REGULON TRANSCRIPTIONAL REGULATORY PROTEIN PHOB"/>
    <property type="match status" value="1"/>
</dbReference>
<evidence type="ECO:0000256" key="4">
    <source>
        <dbReference type="PROSITE-ProRule" id="PRU00169"/>
    </source>
</evidence>
<dbReference type="OrthoDB" id="4153060at2"/>
<feature type="domain" description="OmpR/PhoB-type" evidence="8">
    <location>
        <begin position="136"/>
        <end position="239"/>
    </location>
</feature>
<keyword evidence="3 5" id="KW-0238">DNA-binding</keyword>
<dbReference type="PROSITE" id="PS50110">
    <property type="entry name" value="RESPONSE_REGULATORY"/>
    <property type="match status" value="1"/>
</dbReference>
<dbReference type="Pfam" id="PF00072">
    <property type="entry name" value="Response_reg"/>
    <property type="match status" value="1"/>
</dbReference>
<dbReference type="RefSeq" id="WP_147064498.1">
    <property type="nucleotide sequence ID" value="NZ_BAAARO010000023.1"/>
</dbReference>
<evidence type="ECO:0000259" key="7">
    <source>
        <dbReference type="PROSITE" id="PS50110"/>
    </source>
</evidence>
<dbReference type="Gene3D" id="6.10.250.690">
    <property type="match status" value="1"/>
</dbReference>
<proteinExistence type="predicted"/>
<dbReference type="Proteomes" id="UP000321534">
    <property type="component" value="Unassembled WGS sequence"/>
</dbReference>
<evidence type="ECO:0000256" key="2">
    <source>
        <dbReference type="ARBA" id="ARBA00023012"/>
    </source>
</evidence>
<dbReference type="InterPro" id="IPR011006">
    <property type="entry name" value="CheY-like_superfamily"/>
</dbReference>
<evidence type="ECO:0000259" key="8">
    <source>
        <dbReference type="PROSITE" id="PS51755"/>
    </source>
</evidence>
<dbReference type="AlphaFoldDB" id="A0A512CZ03"/>
<feature type="region of interest" description="Disordered" evidence="6">
    <location>
        <begin position="236"/>
        <end position="255"/>
    </location>
</feature>
<comment type="caution">
    <text evidence="9">The sequence shown here is derived from an EMBL/GenBank/DDBJ whole genome shotgun (WGS) entry which is preliminary data.</text>
</comment>
<organism evidence="9 10">
    <name type="scientific">Terrabacter aerolatus</name>
    <dbReference type="NCBI Taxonomy" id="422442"/>
    <lineage>
        <taxon>Bacteria</taxon>
        <taxon>Bacillati</taxon>
        <taxon>Actinomycetota</taxon>
        <taxon>Actinomycetes</taxon>
        <taxon>Micrococcales</taxon>
        <taxon>Intrasporangiaceae</taxon>
        <taxon>Terrabacter</taxon>
    </lineage>
</organism>
<dbReference type="GO" id="GO:0000976">
    <property type="term" value="F:transcription cis-regulatory region binding"/>
    <property type="evidence" value="ECO:0007669"/>
    <property type="project" value="TreeGrafter"/>
</dbReference>
<name>A0A512CZ03_9MICO</name>
<dbReference type="InterPro" id="IPR001867">
    <property type="entry name" value="OmpR/PhoB-type_DNA-bd"/>
</dbReference>
<dbReference type="GO" id="GO:0006355">
    <property type="term" value="P:regulation of DNA-templated transcription"/>
    <property type="evidence" value="ECO:0007669"/>
    <property type="project" value="InterPro"/>
</dbReference>
<dbReference type="InterPro" id="IPR001789">
    <property type="entry name" value="Sig_transdc_resp-reg_receiver"/>
</dbReference>